<dbReference type="EMBL" id="LR797824">
    <property type="protein sequence ID" value="CAB4241875.1"/>
    <property type="molecule type" value="Genomic_DNA"/>
</dbReference>
<evidence type="ECO:0000313" key="1">
    <source>
        <dbReference type="EMBL" id="CAB4241875.1"/>
    </source>
</evidence>
<accession>A0A6J5TAB9</accession>
<sequence length="99" mass="11140">MNKNDPWSHVVKSLHNFGKKDADPFDPEWLICYNDGTRRIAVEHNHGNLEEILQAFEDFCKGCGFVFDGFAIVDEDGIPVNGLNSLAKLEADDEDKTSQ</sequence>
<protein>
    <submittedName>
        <fullName evidence="1">Uncharacterized protein</fullName>
    </submittedName>
</protein>
<reference evidence="1" key="1">
    <citation type="submission" date="2020-05" db="EMBL/GenBank/DDBJ databases">
        <authorList>
            <person name="Chiriac C."/>
            <person name="Salcher M."/>
            <person name="Ghai R."/>
            <person name="Kavagutti S V."/>
        </authorList>
    </citation>
    <scope>NUCLEOTIDE SEQUENCE</scope>
</reference>
<organism evidence="1">
    <name type="scientific">uncultured Caudovirales phage</name>
    <dbReference type="NCBI Taxonomy" id="2100421"/>
    <lineage>
        <taxon>Viruses</taxon>
        <taxon>Duplodnaviria</taxon>
        <taxon>Heunggongvirae</taxon>
        <taxon>Uroviricota</taxon>
        <taxon>Caudoviricetes</taxon>
        <taxon>Peduoviridae</taxon>
        <taxon>Maltschvirus</taxon>
        <taxon>Maltschvirus maltsch</taxon>
    </lineage>
</organism>
<gene>
    <name evidence="1" type="ORF">UFOVP71_413</name>
</gene>
<proteinExistence type="predicted"/>
<name>A0A6J5TAB9_9CAUD</name>